<evidence type="ECO:0000313" key="1">
    <source>
        <dbReference type="EMBL" id="SDD84527.1"/>
    </source>
</evidence>
<dbReference type="EMBL" id="FNAO01000002">
    <property type="protein sequence ID" value="SDD84527.1"/>
    <property type="molecule type" value="Genomic_DNA"/>
</dbReference>
<reference evidence="1 2" key="1">
    <citation type="submission" date="2016-10" db="EMBL/GenBank/DDBJ databases">
        <authorList>
            <person name="de Groot N.N."/>
        </authorList>
    </citation>
    <scope>NUCLEOTIDE SEQUENCE [LARGE SCALE GENOMIC DNA]</scope>
    <source>
        <strain evidence="1 2">DSM 23421</strain>
    </source>
</reference>
<proteinExistence type="predicted"/>
<dbReference type="Gene3D" id="3.40.30.10">
    <property type="entry name" value="Glutaredoxin"/>
    <property type="match status" value="1"/>
</dbReference>
<keyword evidence="2" id="KW-1185">Reference proteome</keyword>
<dbReference type="AlphaFoldDB" id="A0A1G6Y487"/>
<keyword evidence="1" id="KW-0413">Isomerase</keyword>
<dbReference type="OrthoDB" id="6120799at2"/>
<name>A0A1G6Y487_9FLAO</name>
<sequence length="205" mass="23179">MHSMEKTTETLVQEGLLKAISYGDYRKKVSQLAADGKSTGPEQTEDLANYTQLNDRRMKRFDKTLKIDSEFVSKIESISEKITLLVLTESWCGDAAPTLPVMNKIAEINGSIDFKILLRDENPALMNRFLTNGAMSIPKLILLDDNNRVFGAWGPIPQRAAQLVREHKEKHGELLPEIKEEIQHWYNKDKGSSTLQEVVALLPVQ</sequence>
<dbReference type="STRING" id="641691.SAMN05421636_10290"/>
<dbReference type="Pfam" id="PF14595">
    <property type="entry name" value="Thioredoxin_9"/>
    <property type="match status" value="1"/>
</dbReference>
<dbReference type="InterPro" id="IPR036249">
    <property type="entry name" value="Thioredoxin-like_sf"/>
</dbReference>
<protein>
    <submittedName>
        <fullName evidence="1">Thiol-disulfide isomerase or thioredoxin</fullName>
    </submittedName>
</protein>
<accession>A0A1G6Y487</accession>
<dbReference type="Proteomes" id="UP000199109">
    <property type="component" value="Unassembled WGS sequence"/>
</dbReference>
<evidence type="ECO:0000313" key="2">
    <source>
        <dbReference type="Proteomes" id="UP000199109"/>
    </source>
</evidence>
<organism evidence="1 2">
    <name type="scientific">Pricia antarctica</name>
    <dbReference type="NCBI Taxonomy" id="641691"/>
    <lineage>
        <taxon>Bacteria</taxon>
        <taxon>Pseudomonadati</taxon>
        <taxon>Bacteroidota</taxon>
        <taxon>Flavobacteriia</taxon>
        <taxon>Flavobacteriales</taxon>
        <taxon>Flavobacteriaceae</taxon>
        <taxon>Pricia</taxon>
    </lineage>
</organism>
<gene>
    <name evidence="1" type="ORF">SAMN05421636_10290</name>
</gene>
<dbReference type="GO" id="GO:0016853">
    <property type="term" value="F:isomerase activity"/>
    <property type="evidence" value="ECO:0007669"/>
    <property type="project" value="UniProtKB-KW"/>
</dbReference>
<dbReference type="SUPFAM" id="SSF52833">
    <property type="entry name" value="Thioredoxin-like"/>
    <property type="match status" value="1"/>
</dbReference>